<dbReference type="Proteomes" id="UP001165584">
    <property type="component" value="Unassembled WGS sequence"/>
</dbReference>
<evidence type="ECO:0000259" key="4">
    <source>
        <dbReference type="PROSITE" id="PS50893"/>
    </source>
</evidence>
<comment type="caution">
    <text evidence="5">The sequence shown here is derived from an EMBL/GenBank/DDBJ whole genome shotgun (WGS) entry which is preliminary data.</text>
</comment>
<organism evidence="5 6">
    <name type="scientific">Herbiconiux aconitum</name>
    <dbReference type="NCBI Taxonomy" id="2970913"/>
    <lineage>
        <taxon>Bacteria</taxon>
        <taxon>Bacillati</taxon>
        <taxon>Actinomycetota</taxon>
        <taxon>Actinomycetes</taxon>
        <taxon>Micrococcales</taxon>
        <taxon>Microbacteriaceae</taxon>
        <taxon>Herbiconiux</taxon>
    </lineage>
</organism>
<gene>
    <name evidence="5" type="ORF">N1027_00785</name>
</gene>
<keyword evidence="1" id="KW-0547">Nucleotide-binding</keyword>
<feature type="region of interest" description="Disordered" evidence="3">
    <location>
        <begin position="361"/>
        <end position="393"/>
    </location>
</feature>
<dbReference type="InterPro" id="IPR003593">
    <property type="entry name" value="AAA+_ATPase"/>
</dbReference>
<dbReference type="SUPFAM" id="SSF52540">
    <property type="entry name" value="P-loop containing nucleoside triphosphate hydrolases"/>
    <property type="match status" value="1"/>
</dbReference>
<keyword evidence="2 5" id="KW-0067">ATP-binding</keyword>
<sequence length="393" mass="40926">MTSSPHSSGSARSRDAIITARGLTKQFTVKRAQVDAVTDLDLDVTRGELVAFLGPNGAGKSTSLRMLTTLLPPTSGTAVVAGHDIARDPAAVRRTIGYIGQGTSAGNNQRVRDEMLSQGAFYGMSRSDAARRTDELLESLDLAPLAKRTVMGLSGGQKRRLDIALGLVHSPSLLFLDEPSTGLDPQSRANLWRHILELREQHGTTIFVTTHYLDEADQFAERVLVMDHGRVIADDTAASLKTTLAGDVITLGFEGGAPDARGTTDALTRARQVAARLLDGHAGEVVPARGSAGSATTASGSTAAGPGAPLRLELVVDHGDRVLPVLLRELDASGIAVTSAALRQPTLDDVFLALTGRSLRDEGETTASAASKADPAGGTEATATTTAPAQVSA</sequence>
<dbReference type="InterPro" id="IPR027417">
    <property type="entry name" value="P-loop_NTPase"/>
</dbReference>
<proteinExistence type="predicted"/>
<dbReference type="PROSITE" id="PS00211">
    <property type="entry name" value="ABC_TRANSPORTER_1"/>
    <property type="match status" value="1"/>
</dbReference>
<dbReference type="SMART" id="SM00382">
    <property type="entry name" value="AAA"/>
    <property type="match status" value="1"/>
</dbReference>
<evidence type="ECO:0000256" key="2">
    <source>
        <dbReference type="ARBA" id="ARBA00022840"/>
    </source>
</evidence>
<accession>A0ABT2GKC4</accession>
<dbReference type="RefSeq" id="WP_259504005.1">
    <property type="nucleotide sequence ID" value="NZ_JANLCM010000001.1"/>
</dbReference>
<evidence type="ECO:0000313" key="5">
    <source>
        <dbReference type="EMBL" id="MCS5716668.1"/>
    </source>
</evidence>
<dbReference type="InterPro" id="IPR003439">
    <property type="entry name" value="ABC_transporter-like_ATP-bd"/>
</dbReference>
<dbReference type="InterPro" id="IPR017871">
    <property type="entry name" value="ABC_transporter-like_CS"/>
</dbReference>
<dbReference type="Gene3D" id="3.40.50.300">
    <property type="entry name" value="P-loop containing nucleotide triphosphate hydrolases"/>
    <property type="match status" value="1"/>
</dbReference>
<name>A0ABT2GKC4_9MICO</name>
<feature type="compositionally biased region" description="Low complexity" evidence="3">
    <location>
        <begin position="287"/>
        <end position="307"/>
    </location>
</feature>
<dbReference type="EMBL" id="JANLCM010000001">
    <property type="protein sequence ID" value="MCS5716668.1"/>
    <property type="molecule type" value="Genomic_DNA"/>
</dbReference>
<dbReference type="PROSITE" id="PS50893">
    <property type="entry name" value="ABC_TRANSPORTER_2"/>
    <property type="match status" value="1"/>
</dbReference>
<evidence type="ECO:0000256" key="1">
    <source>
        <dbReference type="ARBA" id="ARBA00022741"/>
    </source>
</evidence>
<feature type="region of interest" description="Disordered" evidence="3">
    <location>
        <begin position="285"/>
        <end position="307"/>
    </location>
</feature>
<reference evidence="5" key="1">
    <citation type="submission" date="2022-08" db="EMBL/GenBank/DDBJ databases">
        <authorList>
            <person name="Deng Y."/>
            <person name="Han X.-F."/>
            <person name="Zhang Y.-Q."/>
        </authorList>
    </citation>
    <scope>NUCLEOTIDE SEQUENCE</scope>
    <source>
        <strain evidence="5">CPCC 205763</strain>
    </source>
</reference>
<feature type="compositionally biased region" description="Low complexity" evidence="3">
    <location>
        <begin position="375"/>
        <end position="393"/>
    </location>
</feature>
<evidence type="ECO:0000256" key="3">
    <source>
        <dbReference type="SAM" id="MobiDB-lite"/>
    </source>
</evidence>
<dbReference type="PANTHER" id="PTHR43582">
    <property type="entry name" value="LINEARMYCIN RESISTANCE ATP-BINDING PROTEIN LNRL"/>
    <property type="match status" value="1"/>
</dbReference>
<protein>
    <submittedName>
        <fullName evidence="5">ATP-binding cassette domain-containing protein</fullName>
    </submittedName>
</protein>
<evidence type="ECO:0000313" key="6">
    <source>
        <dbReference type="Proteomes" id="UP001165584"/>
    </source>
</evidence>
<dbReference type="PANTHER" id="PTHR43582:SF5">
    <property type="entry name" value="ABC TRANSPORTER"/>
    <property type="match status" value="1"/>
</dbReference>
<dbReference type="GO" id="GO:0005524">
    <property type="term" value="F:ATP binding"/>
    <property type="evidence" value="ECO:0007669"/>
    <property type="project" value="UniProtKB-KW"/>
</dbReference>
<dbReference type="Pfam" id="PF00005">
    <property type="entry name" value="ABC_tran"/>
    <property type="match status" value="1"/>
</dbReference>
<feature type="domain" description="ABC transporter" evidence="4">
    <location>
        <begin position="18"/>
        <end position="253"/>
    </location>
</feature>
<keyword evidence="6" id="KW-1185">Reference proteome</keyword>